<dbReference type="InterPro" id="IPR000089">
    <property type="entry name" value="Biotin_lipoyl"/>
</dbReference>
<dbReference type="Pfam" id="PF00364">
    <property type="entry name" value="Biotin_lipoyl"/>
    <property type="match status" value="1"/>
</dbReference>
<dbReference type="InterPro" id="IPR050709">
    <property type="entry name" value="Biotin_Carboxyl_Carrier/Decarb"/>
</dbReference>
<dbReference type="PANTHER" id="PTHR45266">
    <property type="entry name" value="OXALOACETATE DECARBOXYLASE ALPHA CHAIN"/>
    <property type="match status" value="1"/>
</dbReference>
<evidence type="ECO:0000313" key="3">
    <source>
        <dbReference type="EMBL" id="MFD0836568.1"/>
    </source>
</evidence>
<dbReference type="InterPro" id="IPR001882">
    <property type="entry name" value="Biotin_BS"/>
</dbReference>
<name>A0ABW3BUE4_9FLAO</name>
<keyword evidence="1" id="KW-0092">Biotin</keyword>
<keyword evidence="4" id="KW-1185">Reference proteome</keyword>
<dbReference type="EMBL" id="JBHTIB010000012">
    <property type="protein sequence ID" value="MFD0836568.1"/>
    <property type="molecule type" value="Genomic_DNA"/>
</dbReference>
<organism evidence="3 4">
    <name type="scientific">Mariniflexile aquimaris</name>
    <dbReference type="NCBI Taxonomy" id="881009"/>
    <lineage>
        <taxon>Bacteria</taxon>
        <taxon>Pseudomonadati</taxon>
        <taxon>Bacteroidota</taxon>
        <taxon>Flavobacteriia</taxon>
        <taxon>Flavobacteriales</taxon>
        <taxon>Flavobacteriaceae</taxon>
        <taxon>Mariniflexile</taxon>
    </lineage>
</organism>
<comment type="caution">
    <text evidence="3">The sequence shown here is derived from an EMBL/GenBank/DDBJ whole genome shotgun (WGS) entry which is preliminary data.</text>
</comment>
<proteinExistence type="predicted"/>
<sequence length="161" mass="18269">MSKIFKARVNNSFDFEITSEDLSSLDAIKISDSEYHILQQNKSYKAAITACDFNQKTYTVSVNKNTYTIKIQNDLDLLIENMGFSSAIEKHIDFIMAPMPGLILDVPIKINQDVKENDPLLILEAMKMENVITSPRNGRIKSILIKKGDAVIKNQILIEFQ</sequence>
<dbReference type="Gene3D" id="2.40.50.100">
    <property type="match status" value="1"/>
</dbReference>
<dbReference type="CDD" id="cd06850">
    <property type="entry name" value="biotinyl_domain"/>
    <property type="match status" value="1"/>
</dbReference>
<dbReference type="PROSITE" id="PS00188">
    <property type="entry name" value="BIOTIN"/>
    <property type="match status" value="1"/>
</dbReference>
<evidence type="ECO:0000313" key="4">
    <source>
        <dbReference type="Proteomes" id="UP001597011"/>
    </source>
</evidence>
<dbReference type="SUPFAM" id="SSF51230">
    <property type="entry name" value="Single hybrid motif"/>
    <property type="match status" value="1"/>
</dbReference>
<dbReference type="InterPro" id="IPR011053">
    <property type="entry name" value="Single_hybrid_motif"/>
</dbReference>
<dbReference type="PANTHER" id="PTHR45266:SF3">
    <property type="entry name" value="OXALOACETATE DECARBOXYLASE ALPHA CHAIN"/>
    <property type="match status" value="1"/>
</dbReference>
<evidence type="ECO:0000259" key="2">
    <source>
        <dbReference type="PROSITE" id="PS50968"/>
    </source>
</evidence>
<protein>
    <submittedName>
        <fullName evidence="3">Acetyl-CoA carboxylase biotin carboxyl carrier protein subunit</fullName>
    </submittedName>
</protein>
<reference evidence="4" key="1">
    <citation type="journal article" date="2019" name="Int. J. Syst. Evol. Microbiol.">
        <title>The Global Catalogue of Microorganisms (GCM) 10K type strain sequencing project: providing services to taxonomists for standard genome sequencing and annotation.</title>
        <authorList>
            <consortium name="The Broad Institute Genomics Platform"/>
            <consortium name="The Broad Institute Genome Sequencing Center for Infectious Disease"/>
            <person name="Wu L."/>
            <person name="Ma J."/>
        </authorList>
    </citation>
    <scope>NUCLEOTIDE SEQUENCE [LARGE SCALE GENOMIC DNA]</scope>
    <source>
        <strain evidence="4">CCUG 60529</strain>
    </source>
</reference>
<evidence type="ECO:0000256" key="1">
    <source>
        <dbReference type="ARBA" id="ARBA00023267"/>
    </source>
</evidence>
<feature type="domain" description="Lipoyl-binding" evidence="2">
    <location>
        <begin position="79"/>
        <end position="161"/>
    </location>
</feature>
<gene>
    <name evidence="3" type="ORF">ACFQ0I_12385</name>
</gene>
<dbReference type="RefSeq" id="WP_379942715.1">
    <property type="nucleotide sequence ID" value="NZ_JBHTIB010000012.1"/>
</dbReference>
<dbReference type="Proteomes" id="UP001597011">
    <property type="component" value="Unassembled WGS sequence"/>
</dbReference>
<accession>A0ABW3BUE4</accession>
<dbReference type="PROSITE" id="PS50968">
    <property type="entry name" value="BIOTINYL_LIPOYL"/>
    <property type="match status" value="1"/>
</dbReference>